<keyword evidence="3" id="KW-1185">Reference proteome</keyword>
<reference evidence="2" key="1">
    <citation type="submission" date="2020-12" db="EMBL/GenBank/DDBJ databases">
        <title>Geomonas sp. Red875, isolated from river sediment.</title>
        <authorList>
            <person name="Xu Z."/>
            <person name="Zhang Z."/>
            <person name="Masuda Y."/>
            <person name="Itoh H."/>
            <person name="Senoo K."/>
        </authorList>
    </citation>
    <scope>NUCLEOTIDE SEQUENCE</scope>
    <source>
        <strain evidence="2">Red875</strain>
    </source>
</reference>
<feature type="region of interest" description="Disordered" evidence="1">
    <location>
        <begin position="89"/>
        <end position="117"/>
    </location>
</feature>
<evidence type="ECO:0000313" key="2">
    <source>
        <dbReference type="EMBL" id="MBJ6726928.1"/>
    </source>
</evidence>
<protein>
    <submittedName>
        <fullName evidence="2">Uncharacterized protein</fullName>
    </submittedName>
</protein>
<sequence>MYCILLMRLNKCRALLLLPFLVLQILVGVSGNHQHVANSYYDRHDPRHSFTTVNLARIKKAQTAHQAAQEVSPLIALATVLVRPHSASQPLRPILPSTPSMPSPQYLDDHPDRAPPA</sequence>
<dbReference type="EMBL" id="JAEMHM010000018">
    <property type="protein sequence ID" value="MBJ6726928.1"/>
    <property type="molecule type" value="Genomic_DNA"/>
</dbReference>
<dbReference type="RefSeq" id="WP_199385842.1">
    <property type="nucleotide sequence ID" value="NZ_JAEMHM010000018.1"/>
</dbReference>
<evidence type="ECO:0000313" key="3">
    <source>
        <dbReference type="Proteomes" id="UP000636888"/>
    </source>
</evidence>
<organism evidence="2 3">
    <name type="scientific">Geomesophilobacter sediminis</name>
    <dbReference type="NCBI Taxonomy" id="2798584"/>
    <lineage>
        <taxon>Bacteria</taxon>
        <taxon>Pseudomonadati</taxon>
        <taxon>Thermodesulfobacteriota</taxon>
        <taxon>Desulfuromonadia</taxon>
        <taxon>Geobacterales</taxon>
        <taxon>Geobacteraceae</taxon>
        <taxon>Geomesophilobacter</taxon>
    </lineage>
</organism>
<gene>
    <name evidence="2" type="ORF">JFN93_19635</name>
</gene>
<accession>A0A8J7M1S8</accession>
<evidence type="ECO:0000256" key="1">
    <source>
        <dbReference type="SAM" id="MobiDB-lite"/>
    </source>
</evidence>
<proteinExistence type="predicted"/>
<feature type="compositionally biased region" description="Basic and acidic residues" evidence="1">
    <location>
        <begin position="107"/>
        <end position="117"/>
    </location>
</feature>
<dbReference type="AlphaFoldDB" id="A0A8J7M1S8"/>
<dbReference type="Proteomes" id="UP000636888">
    <property type="component" value="Unassembled WGS sequence"/>
</dbReference>
<comment type="caution">
    <text evidence="2">The sequence shown here is derived from an EMBL/GenBank/DDBJ whole genome shotgun (WGS) entry which is preliminary data.</text>
</comment>
<name>A0A8J7M1S8_9BACT</name>